<feature type="compositionally biased region" description="Basic and acidic residues" evidence="3">
    <location>
        <begin position="151"/>
        <end position="164"/>
    </location>
</feature>
<dbReference type="Pfam" id="PF09745">
    <property type="entry name" value="NSRP1_N"/>
    <property type="match status" value="1"/>
</dbReference>
<dbReference type="PANTHER" id="PTHR31938:SF4">
    <property type="entry name" value="NUCLEAR SPECKLE SPLICING REGULATORY PROTEIN 1"/>
    <property type="match status" value="1"/>
</dbReference>
<keyword evidence="6" id="KW-1185">Reference proteome</keyword>
<feature type="region of interest" description="Disordered" evidence="3">
    <location>
        <begin position="108"/>
        <end position="138"/>
    </location>
</feature>
<feature type="compositionally biased region" description="Basic and acidic residues" evidence="3">
    <location>
        <begin position="306"/>
        <end position="323"/>
    </location>
</feature>
<dbReference type="Proteomes" id="UP001562425">
    <property type="component" value="Unassembled WGS sequence"/>
</dbReference>
<dbReference type="PANTHER" id="PTHR31938">
    <property type="entry name" value="NUCLEAR SPECKLE SPLICING REGULATORY PROTEIN 1"/>
    <property type="match status" value="1"/>
</dbReference>
<evidence type="ECO:0000256" key="3">
    <source>
        <dbReference type="SAM" id="MobiDB-lite"/>
    </source>
</evidence>
<feature type="compositionally biased region" description="Basic and acidic residues" evidence="3">
    <location>
        <begin position="347"/>
        <end position="368"/>
    </location>
</feature>
<evidence type="ECO:0000313" key="6">
    <source>
        <dbReference type="Proteomes" id="UP001562425"/>
    </source>
</evidence>
<evidence type="ECO:0000259" key="4">
    <source>
        <dbReference type="Pfam" id="PF09745"/>
    </source>
</evidence>
<reference evidence="5 6" key="1">
    <citation type="submission" date="2024-05" db="EMBL/GenBank/DDBJ databases">
        <title>Culex pipiens pipiens assembly and annotation.</title>
        <authorList>
            <person name="Alout H."/>
            <person name="Durand T."/>
        </authorList>
    </citation>
    <scope>NUCLEOTIDE SEQUENCE [LARGE SCALE GENOMIC DNA]</scope>
    <source>
        <strain evidence="5">HA-2024</strain>
        <tissue evidence="5">Whole body</tissue>
    </source>
</reference>
<protein>
    <recommendedName>
        <fullName evidence="4">Nuclear speckle splicing regulatory protein 1 N-terminal domain-containing protein</fullName>
    </recommendedName>
</protein>
<dbReference type="EMBL" id="JBEHCU010010050">
    <property type="protein sequence ID" value="KAL1378848.1"/>
    <property type="molecule type" value="Genomic_DNA"/>
</dbReference>
<dbReference type="AlphaFoldDB" id="A0ABD1CR69"/>
<evidence type="ECO:0000313" key="5">
    <source>
        <dbReference type="EMBL" id="KAL1378848.1"/>
    </source>
</evidence>
<proteinExistence type="inferred from homology"/>
<feature type="compositionally biased region" description="Basic and acidic residues" evidence="3">
    <location>
        <begin position="202"/>
        <end position="236"/>
    </location>
</feature>
<organism evidence="5 6">
    <name type="scientific">Culex pipiens pipiens</name>
    <name type="common">Northern house mosquito</name>
    <dbReference type="NCBI Taxonomy" id="38569"/>
    <lineage>
        <taxon>Eukaryota</taxon>
        <taxon>Metazoa</taxon>
        <taxon>Ecdysozoa</taxon>
        <taxon>Arthropoda</taxon>
        <taxon>Hexapoda</taxon>
        <taxon>Insecta</taxon>
        <taxon>Pterygota</taxon>
        <taxon>Neoptera</taxon>
        <taxon>Endopterygota</taxon>
        <taxon>Diptera</taxon>
        <taxon>Nematocera</taxon>
        <taxon>Culicoidea</taxon>
        <taxon>Culicidae</taxon>
        <taxon>Culicinae</taxon>
        <taxon>Culicini</taxon>
        <taxon>Culex</taxon>
        <taxon>Culex</taxon>
    </lineage>
</organism>
<feature type="region of interest" description="Disordered" evidence="3">
    <location>
        <begin position="1"/>
        <end position="44"/>
    </location>
</feature>
<keyword evidence="2" id="KW-0175">Coiled coil</keyword>
<dbReference type="InterPro" id="IPR042816">
    <property type="entry name" value="Nsrp1"/>
</dbReference>
<name>A0ABD1CR69_CULPP</name>
<evidence type="ECO:0000256" key="1">
    <source>
        <dbReference type="ARBA" id="ARBA00010126"/>
    </source>
</evidence>
<comment type="caution">
    <text evidence="5">The sequence shown here is derived from an EMBL/GenBank/DDBJ whole genome shotgun (WGS) entry which is preliminary data.</text>
</comment>
<sequence>MEKQYGLIDPKANKAASGKTGLTKHAAFDSSDSDSDGKDAKKSVNLELGDAQKRQARAAQQKALAEDPTVYQYDELYDEMDSKRKEAKVDKSKEERKPKYIGKLLETADKRKKEQERRIERQVQKEREAEGEKFQDKESFVTSAYRAKLEEMKKAEEEEKREEYLESIGDVTKQKDLGGFYRHIYSQKMGEGGEKEEEEEEKEKVKEEKPDSEDESKKGGSDDEERARREALKSKDAAGSSKSRRYRKRHSDEGEEDEKNDSSKKVHLQSNLDADSDFSIDSKSDGSSSEESDGDEGGKRKKKRGSSAEKSEPKQDKPEEDRQSANGGVENGAKVKEEKDVEGDSGEVVKSEKKEKKEEKKKEPKIDIWKKRTVGEVFEAAQQRYYERKAARESG</sequence>
<accession>A0ABD1CR69</accession>
<dbReference type="InterPro" id="IPR018612">
    <property type="entry name" value="NSRP1_N"/>
</dbReference>
<feature type="compositionally biased region" description="Basic and acidic residues" evidence="3">
    <location>
        <begin position="35"/>
        <end position="44"/>
    </location>
</feature>
<feature type="domain" description="Nuclear speckle splicing regulatory protein 1 N-terminal" evidence="4">
    <location>
        <begin position="57"/>
        <end position="174"/>
    </location>
</feature>
<comment type="similarity">
    <text evidence="1">Belongs to the NSRP1 family.</text>
</comment>
<evidence type="ECO:0000256" key="2">
    <source>
        <dbReference type="ARBA" id="ARBA00023054"/>
    </source>
</evidence>
<feature type="compositionally biased region" description="Low complexity" evidence="3">
    <location>
        <begin position="277"/>
        <end position="287"/>
    </location>
</feature>
<feature type="region of interest" description="Disordered" evidence="3">
    <location>
        <begin position="151"/>
        <end position="368"/>
    </location>
</feature>
<gene>
    <name evidence="5" type="ORF">pipiens_015309</name>
</gene>